<evidence type="ECO:0000256" key="1">
    <source>
        <dbReference type="SAM" id="MobiDB-lite"/>
    </source>
</evidence>
<keyword evidence="3" id="KW-1185">Reference proteome</keyword>
<feature type="region of interest" description="Disordered" evidence="1">
    <location>
        <begin position="25"/>
        <end position="54"/>
    </location>
</feature>
<accession>A0A9E7H8S4</accession>
<protein>
    <submittedName>
        <fullName evidence="2">Uncharacterized protein</fullName>
    </submittedName>
</protein>
<name>A0A9E7H8S4_9LILI</name>
<proteinExistence type="predicted"/>
<dbReference type="EMBL" id="CP097510">
    <property type="protein sequence ID" value="URE25572.1"/>
    <property type="molecule type" value="Genomic_DNA"/>
</dbReference>
<gene>
    <name evidence="2" type="ORF">MUK42_15539</name>
</gene>
<dbReference type="Proteomes" id="UP001055439">
    <property type="component" value="Chromosome 8"/>
</dbReference>
<organism evidence="2 3">
    <name type="scientific">Musa troglodytarum</name>
    <name type="common">fe'i banana</name>
    <dbReference type="NCBI Taxonomy" id="320322"/>
    <lineage>
        <taxon>Eukaryota</taxon>
        <taxon>Viridiplantae</taxon>
        <taxon>Streptophyta</taxon>
        <taxon>Embryophyta</taxon>
        <taxon>Tracheophyta</taxon>
        <taxon>Spermatophyta</taxon>
        <taxon>Magnoliopsida</taxon>
        <taxon>Liliopsida</taxon>
        <taxon>Zingiberales</taxon>
        <taxon>Musaceae</taxon>
        <taxon>Musa</taxon>
    </lineage>
</organism>
<reference evidence="2" key="1">
    <citation type="submission" date="2022-05" db="EMBL/GenBank/DDBJ databases">
        <title>The Musa troglodytarum L. genome provides insights into the mechanism of non-climacteric behaviour and enrichment of carotenoids.</title>
        <authorList>
            <person name="Wang J."/>
        </authorList>
    </citation>
    <scope>NUCLEOTIDE SEQUENCE</scope>
    <source>
        <tissue evidence="2">Leaf</tissue>
    </source>
</reference>
<sequence length="89" mass="10572">MRRFITCKFLPCCIRLQLRPQFKKKDDLNRDPNTIKAETFSRVSEPRGTLRANPDIDSLNRVRETRNPKPVMAGDTRWRWRILSNSTIK</sequence>
<dbReference type="AlphaFoldDB" id="A0A9E7H8S4"/>
<evidence type="ECO:0000313" key="3">
    <source>
        <dbReference type="Proteomes" id="UP001055439"/>
    </source>
</evidence>
<evidence type="ECO:0000313" key="2">
    <source>
        <dbReference type="EMBL" id="URE25572.1"/>
    </source>
</evidence>